<dbReference type="SUPFAM" id="SSF50729">
    <property type="entry name" value="PH domain-like"/>
    <property type="match status" value="1"/>
</dbReference>
<dbReference type="Pfam" id="PF00169">
    <property type="entry name" value="PH"/>
    <property type="match status" value="1"/>
</dbReference>
<feature type="domain" description="PH" evidence="3">
    <location>
        <begin position="23"/>
        <end position="127"/>
    </location>
</feature>
<dbReference type="SMART" id="SM00233">
    <property type="entry name" value="PH"/>
    <property type="match status" value="1"/>
</dbReference>
<dbReference type="AlphaFoldDB" id="A0A974H883"/>
<dbReference type="InterPro" id="IPR001849">
    <property type="entry name" value="PH_domain"/>
</dbReference>
<keyword evidence="2" id="KW-0812">Transmembrane</keyword>
<dbReference type="PROSITE" id="PS50003">
    <property type="entry name" value="PH_DOMAIN"/>
    <property type="match status" value="1"/>
</dbReference>
<evidence type="ECO:0000256" key="1">
    <source>
        <dbReference type="SAM" id="MobiDB-lite"/>
    </source>
</evidence>
<dbReference type="Proteomes" id="UP000694892">
    <property type="component" value="Chromosome 8L"/>
</dbReference>
<organism evidence="4 5">
    <name type="scientific">Xenopus laevis</name>
    <name type="common">African clawed frog</name>
    <dbReference type="NCBI Taxonomy" id="8355"/>
    <lineage>
        <taxon>Eukaryota</taxon>
        <taxon>Metazoa</taxon>
        <taxon>Chordata</taxon>
        <taxon>Craniata</taxon>
        <taxon>Vertebrata</taxon>
        <taxon>Euteleostomi</taxon>
        <taxon>Amphibia</taxon>
        <taxon>Batrachia</taxon>
        <taxon>Anura</taxon>
        <taxon>Pipoidea</taxon>
        <taxon>Pipidae</taxon>
        <taxon>Xenopodinae</taxon>
        <taxon>Xenopus</taxon>
        <taxon>Xenopus</taxon>
    </lineage>
</organism>
<evidence type="ECO:0000313" key="4">
    <source>
        <dbReference type="EMBL" id="OCT68011.1"/>
    </source>
</evidence>
<dbReference type="PRINTS" id="PR00683">
    <property type="entry name" value="SPECTRINPH"/>
</dbReference>
<keyword evidence="2" id="KW-1133">Transmembrane helix</keyword>
<gene>
    <name evidence="4" type="ORF">XELAEV_18039307mg</name>
</gene>
<proteinExistence type="predicted"/>
<evidence type="ECO:0000259" key="3">
    <source>
        <dbReference type="PROSITE" id="PS50003"/>
    </source>
</evidence>
<dbReference type="Gene3D" id="2.30.29.30">
    <property type="entry name" value="Pleckstrin-homology domain (PH domain)/Phosphotyrosine-binding domain (PTB)"/>
    <property type="match status" value="1"/>
</dbReference>
<dbReference type="CDD" id="cd10571">
    <property type="entry name" value="PH_beta_spectrin"/>
    <property type="match status" value="1"/>
</dbReference>
<feature type="transmembrane region" description="Helical" evidence="2">
    <location>
        <begin position="12"/>
        <end position="36"/>
    </location>
</feature>
<dbReference type="InterPro" id="IPR001605">
    <property type="entry name" value="PH_dom-spectrin-type"/>
</dbReference>
<dbReference type="InterPro" id="IPR011993">
    <property type="entry name" value="PH-like_dom_sf"/>
</dbReference>
<reference evidence="5" key="1">
    <citation type="journal article" date="2016" name="Nature">
        <title>Genome evolution in the allotetraploid frog Xenopus laevis.</title>
        <authorList>
            <person name="Session A.M."/>
            <person name="Uno Y."/>
            <person name="Kwon T."/>
            <person name="Chapman J.A."/>
            <person name="Toyoda A."/>
            <person name="Takahashi S."/>
            <person name="Fukui A."/>
            <person name="Hikosaka A."/>
            <person name="Suzuki A."/>
            <person name="Kondo M."/>
            <person name="van Heeringen S.J."/>
            <person name="Quigley I."/>
            <person name="Heinz S."/>
            <person name="Ogino H."/>
            <person name="Ochi H."/>
            <person name="Hellsten U."/>
            <person name="Lyons J.B."/>
            <person name="Simakov O."/>
            <person name="Putnam N."/>
            <person name="Stites J."/>
            <person name="Kuroki Y."/>
            <person name="Tanaka T."/>
            <person name="Michiue T."/>
            <person name="Watanabe M."/>
            <person name="Bogdanovic O."/>
            <person name="Lister R."/>
            <person name="Georgiou G."/>
            <person name="Paranjpe S.S."/>
            <person name="van Kruijsbergen I."/>
            <person name="Shu S."/>
            <person name="Carlson J."/>
            <person name="Kinoshita T."/>
            <person name="Ohta Y."/>
            <person name="Mawaribuchi S."/>
            <person name="Jenkins J."/>
            <person name="Grimwood J."/>
            <person name="Schmutz J."/>
            <person name="Mitros T."/>
            <person name="Mozaffari S.V."/>
            <person name="Suzuki Y."/>
            <person name="Haramoto Y."/>
            <person name="Yamamoto T.S."/>
            <person name="Takagi C."/>
            <person name="Heald R."/>
            <person name="Miller K."/>
            <person name="Haudenschild C."/>
            <person name="Kitzman J."/>
            <person name="Nakayama T."/>
            <person name="Izutsu Y."/>
            <person name="Robert J."/>
            <person name="Fortriede J."/>
            <person name="Burns K."/>
            <person name="Lotay V."/>
            <person name="Karimi K."/>
            <person name="Yasuoka Y."/>
            <person name="Dichmann D.S."/>
            <person name="Flajnik M.F."/>
            <person name="Houston D.W."/>
            <person name="Shendure J."/>
            <person name="DuPasquier L."/>
            <person name="Vize P.D."/>
            <person name="Zorn A.M."/>
            <person name="Ito M."/>
            <person name="Marcotte E.M."/>
            <person name="Wallingford J.B."/>
            <person name="Ito Y."/>
            <person name="Asashima M."/>
            <person name="Ueno N."/>
            <person name="Matsuda Y."/>
            <person name="Veenstra G.J."/>
            <person name="Fujiyama A."/>
            <person name="Harland R.M."/>
            <person name="Taira M."/>
            <person name="Rokhsar D.S."/>
        </authorList>
    </citation>
    <scope>NUCLEOTIDE SEQUENCE [LARGE SCALE GENOMIC DNA]</scope>
    <source>
        <strain evidence="5">J</strain>
    </source>
</reference>
<evidence type="ECO:0000313" key="5">
    <source>
        <dbReference type="Proteomes" id="UP000694892"/>
    </source>
</evidence>
<sequence>MLFHPVLYHKLLYYLSLCGVICCTVNHSFLILYILLYTHRSWVNLYCVLNKGDIGVYKDAKSQSSGATHGGEPLLNLLGASCEVASEYKKKKFVFKLRSTDGRESLFQAKDEEEMKNWITAITTCVSEHAEIARWSQSLLTTSSTDESNIKRESDRRPSGGGRKK</sequence>
<feature type="compositionally biased region" description="Basic and acidic residues" evidence="1">
    <location>
        <begin position="148"/>
        <end position="158"/>
    </location>
</feature>
<dbReference type="GO" id="GO:0005543">
    <property type="term" value="F:phospholipid binding"/>
    <property type="evidence" value="ECO:0007669"/>
    <property type="project" value="InterPro"/>
</dbReference>
<keyword evidence="2" id="KW-0472">Membrane</keyword>
<dbReference type="EMBL" id="CM004480">
    <property type="protein sequence ID" value="OCT68011.1"/>
    <property type="molecule type" value="Genomic_DNA"/>
</dbReference>
<evidence type="ECO:0000256" key="2">
    <source>
        <dbReference type="SAM" id="Phobius"/>
    </source>
</evidence>
<dbReference type="PANTHER" id="PTHR23175">
    <property type="entry name" value="PDZ DOMAIN-CONTAINING PROTEIN"/>
    <property type="match status" value="1"/>
</dbReference>
<dbReference type="FunFam" id="2.30.29.30:FF:000024">
    <property type="entry name" value="Spectrin beta chain"/>
    <property type="match status" value="1"/>
</dbReference>
<protein>
    <recommendedName>
        <fullName evidence="3">PH domain-containing protein</fullName>
    </recommendedName>
</protein>
<feature type="region of interest" description="Disordered" evidence="1">
    <location>
        <begin position="143"/>
        <end position="165"/>
    </location>
</feature>
<accession>A0A974H883</accession>
<name>A0A974H883_XENLA</name>
<dbReference type="PANTHER" id="PTHR23175:SF23">
    <property type="entry name" value="PDZ DOMAIN-CONTAINING PROTEIN"/>
    <property type="match status" value="1"/>
</dbReference>